<dbReference type="PIRSF" id="PIRSF011484">
    <property type="entry name" value="YaeQ"/>
    <property type="match status" value="1"/>
</dbReference>
<dbReference type="PANTHER" id="PTHR38784">
    <property type="entry name" value="SUCROSE PHOSPHORYLASE"/>
    <property type="match status" value="1"/>
</dbReference>
<reference evidence="1 2" key="1">
    <citation type="journal article" date="2012" name="Antonie Van Leeuwenhoek">
        <title>Shewanella litorisediminis sp. nov., a gammaproteobacterium isolated from a tidal flat sediment.</title>
        <authorList>
            <person name="Lee M.H."/>
            <person name="Yoon J.H."/>
        </authorList>
    </citation>
    <scope>NUCLEOTIDE SEQUENCE [LARGE SCALE GENOMIC DNA]</scope>
    <source>
        <strain evidence="1 2">SMK1-12</strain>
    </source>
</reference>
<dbReference type="EMBL" id="CP069213">
    <property type="protein sequence ID" value="QRH00462.1"/>
    <property type="molecule type" value="Genomic_DNA"/>
</dbReference>
<accession>A0ABX7FZL3</accession>
<name>A0ABX7FZL3_9GAMM</name>
<evidence type="ECO:0000313" key="2">
    <source>
        <dbReference type="Proteomes" id="UP000596252"/>
    </source>
</evidence>
<dbReference type="InterPro" id="IPR038590">
    <property type="entry name" value="YaeQ_sf"/>
</dbReference>
<proteinExistence type="predicted"/>
<keyword evidence="2" id="KW-1185">Reference proteome</keyword>
<dbReference type="InterPro" id="IPR009822">
    <property type="entry name" value="YaeQ"/>
</dbReference>
<dbReference type="PANTHER" id="PTHR38784:SF1">
    <property type="entry name" value="SUCROSE PHOSPHORYLASE"/>
    <property type="match status" value="1"/>
</dbReference>
<gene>
    <name evidence="1" type="ORF">JQC75_11200</name>
</gene>
<dbReference type="SMART" id="SM01322">
    <property type="entry name" value="YaeQ"/>
    <property type="match status" value="1"/>
</dbReference>
<dbReference type="Proteomes" id="UP000596252">
    <property type="component" value="Chromosome"/>
</dbReference>
<evidence type="ECO:0000313" key="1">
    <source>
        <dbReference type="EMBL" id="QRH00462.1"/>
    </source>
</evidence>
<dbReference type="Pfam" id="PF07152">
    <property type="entry name" value="YaeQ"/>
    <property type="match status" value="1"/>
</dbReference>
<dbReference type="Gene3D" id="3.10.640.10">
    <property type="entry name" value="Restriction endonuclease-like alpha-beta roll domain"/>
    <property type="match status" value="1"/>
</dbReference>
<dbReference type="SUPFAM" id="SSF52980">
    <property type="entry name" value="Restriction endonuclease-like"/>
    <property type="match status" value="1"/>
</dbReference>
<organism evidence="1 2">
    <name type="scientific">Shewanella litorisediminis</name>
    <dbReference type="NCBI Taxonomy" id="1173586"/>
    <lineage>
        <taxon>Bacteria</taxon>
        <taxon>Pseudomonadati</taxon>
        <taxon>Pseudomonadota</taxon>
        <taxon>Gammaproteobacteria</taxon>
        <taxon>Alteromonadales</taxon>
        <taxon>Shewanellaceae</taxon>
        <taxon>Shewanella</taxon>
    </lineage>
</organism>
<dbReference type="InterPro" id="IPR011335">
    <property type="entry name" value="Restrct_endonuc-II-like"/>
</dbReference>
<dbReference type="RefSeq" id="WP_203324186.1">
    <property type="nucleotide sequence ID" value="NZ_CP069213.1"/>
</dbReference>
<sequence length="179" mass="20319">MTLKSDVHKVSFEIADLRRGYFGYHKLTLARHPSETEERLMLRLLAFALYASAELKFVGELCNQDEPELCEQAMDGHYLLWAEFGLADERRIKRAVHRADKVVVFAYGGQDLSHWWDEMAGKCARIDTLSVLAFDNPSLEALLPFVAKTMTLAVNIDEEGNVRVSNGQYDVVIVPQCLK</sequence>
<protein>
    <submittedName>
        <fullName evidence="1">YaeQ family protein</fullName>
    </submittedName>
</protein>